<evidence type="ECO:0000256" key="4">
    <source>
        <dbReference type="ARBA" id="ARBA00035245"/>
    </source>
</evidence>
<dbReference type="GO" id="GO:0006412">
    <property type="term" value="P:translation"/>
    <property type="evidence" value="ECO:0007669"/>
    <property type="project" value="UniProtKB-UniRule"/>
</dbReference>
<dbReference type="GO" id="GO:0000049">
    <property type="term" value="F:tRNA binding"/>
    <property type="evidence" value="ECO:0007669"/>
    <property type="project" value="UniProtKB-UniRule"/>
</dbReference>
<dbReference type="Pfam" id="PF00673">
    <property type="entry name" value="Ribosomal_L5_C"/>
    <property type="match status" value="1"/>
</dbReference>
<dbReference type="InterPro" id="IPR022803">
    <property type="entry name" value="Ribosomal_uL5_dom_sf"/>
</dbReference>
<dbReference type="Pfam" id="PF00281">
    <property type="entry name" value="Ribosomal_L5"/>
    <property type="match status" value="1"/>
</dbReference>
<dbReference type="FunFam" id="3.30.1440.10:FF:000001">
    <property type="entry name" value="50S ribosomal protein L5"/>
    <property type="match status" value="1"/>
</dbReference>
<name>A0A2H0X8M8_UNCKA</name>
<dbReference type="InterPro" id="IPR020930">
    <property type="entry name" value="Ribosomal_uL5_bac-type"/>
</dbReference>
<dbReference type="GO" id="GO:0019843">
    <property type="term" value="F:rRNA binding"/>
    <property type="evidence" value="ECO:0007669"/>
    <property type="project" value="UniProtKB-UniRule"/>
</dbReference>
<sequence length="179" mass="20052">MARLLELYKKEIAGKLQKELGVKNLMAVPTLQKIVVTLGFSSNKDDKAFIEETKNELSAICGQRPALRTAKKAIAGFKLRKGDPVGYLVTLRGGRMWDFYDKLVNVVLPKLRDFHGVSKKSFDGKGNYTMGMKEQTIFPEIDPNKTTKIRGLKITLVTTAKNDVEGMALLRMLGMPFEK</sequence>
<reference evidence="10" key="1">
    <citation type="submission" date="2017-09" db="EMBL/GenBank/DDBJ databases">
        <title>Depth-based differentiation of microbial function through sediment-hosted aquifers and enrichment of novel symbionts in the deep terrestrial subsurface.</title>
        <authorList>
            <person name="Probst A.J."/>
            <person name="Ladd B."/>
            <person name="Jarett J.K."/>
            <person name="Geller-Mcgrath D.E."/>
            <person name="Sieber C.M.K."/>
            <person name="Emerson J.B."/>
            <person name="Anantharaman K."/>
            <person name="Thomas B.C."/>
            <person name="Malmstrom R."/>
            <person name="Stieglmeier M."/>
            <person name="Klingl A."/>
            <person name="Woyke T."/>
            <person name="Ryan C.M."/>
            <person name="Banfield J.F."/>
        </authorList>
    </citation>
    <scope>NUCLEOTIDE SEQUENCE [LARGE SCALE GENOMIC DNA]</scope>
</reference>
<evidence type="ECO:0000259" key="8">
    <source>
        <dbReference type="Pfam" id="PF00673"/>
    </source>
</evidence>
<evidence type="ECO:0000256" key="3">
    <source>
        <dbReference type="ARBA" id="ARBA00023274"/>
    </source>
</evidence>
<dbReference type="InterPro" id="IPR031310">
    <property type="entry name" value="Ribosomal_uL5_N"/>
</dbReference>
<comment type="subunit">
    <text evidence="5">Part of the 50S ribosomal subunit; part of the 5S rRNA/L5/L18/L25 subcomplex. Contacts the 5S rRNA and the P site tRNA. Forms a bridge to the 30S subunit in the 70S ribosome.</text>
</comment>
<dbReference type="GO" id="GO:0005840">
    <property type="term" value="C:ribosome"/>
    <property type="evidence" value="ECO:0007669"/>
    <property type="project" value="UniProtKB-KW"/>
</dbReference>
<evidence type="ECO:0000313" key="9">
    <source>
        <dbReference type="EMBL" id="PIS21280.1"/>
    </source>
</evidence>
<dbReference type="InterPro" id="IPR002132">
    <property type="entry name" value="Ribosomal_uL5"/>
</dbReference>
<dbReference type="HAMAP" id="MF_01333_B">
    <property type="entry name" value="Ribosomal_uL5_B"/>
    <property type="match status" value="1"/>
</dbReference>
<keyword evidence="5" id="KW-0699">rRNA-binding</keyword>
<protein>
    <recommendedName>
        <fullName evidence="4 5">Large ribosomal subunit protein uL5</fullName>
    </recommendedName>
</protein>
<dbReference type="GO" id="GO:1990904">
    <property type="term" value="C:ribonucleoprotein complex"/>
    <property type="evidence" value="ECO:0007669"/>
    <property type="project" value="UniProtKB-KW"/>
</dbReference>
<evidence type="ECO:0000313" key="10">
    <source>
        <dbReference type="Proteomes" id="UP000231098"/>
    </source>
</evidence>
<feature type="domain" description="Large ribosomal subunit protein uL5 N-terminal" evidence="7">
    <location>
        <begin position="24"/>
        <end position="80"/>
    </location>
</feature>
<dbReference type="Gene3D" id="3.30.1440.10">
    <property type="match status" value="1"/>
</dbReference>
<dbReference type="PIRSF" id="PIRSF002161">
    <property type="entry name" value="Ribosomal_L5"/>
    <property type="match status" value="1"/>
</dbReference>
<comment type="caution">
    <text evidence="9">The sequence shown here is derived from an EMBL/GenBank/DDBJ whole genome shotgun (WGS) entry which is preliminary data.</text>
</comment>
<dbReference type="InterPro" id="IPR031309">
    <property type="entry name" value="Ribosomal_uL5_C"/>
</dbReference>
<evidence type="ECO:0000259" key="7">
    <source>
        <dbReference type="Pfam" id="PF00281"/>
    </source>
</evidence>
<dbReference type="AlphaFoldDB" id="A0A2H0X8M8"/>
<keyword evidence="5" id="KW-0820">tRNA-binding</keyword>
<gene>
    <name evidence="5" type="primary">rplE</name>
    <name evidence="9" type="ORF">COT51_03630</name>
</gene>
<proteinExistence type="inferred from homology"/>
<organism evidence="9 10">
    <name type="scientific">candidate division WWE3 bacterium CG08_land_8_20_14_0_20_41_15</name>
    <dbReference type="NCBI Taxonomy" id="1975086"/>
    <lineage>
        <taxon>Bacteria</taxon>
        <taxon>Katanobacteria</taxon>
    </lineage>
</organism>
<accession>A0A2H0X8M8</accession>
<dbReference type="PANTHER" id="PTHR11994">
    <property type="entry name" value="60S RIBOSOMAL PROTEIN L11-RELATED"/>
    <property type="match status" value="1"/>
</dbReference>
<keyword evidence="2 5" id="KW-0689">Ribosomal protein</keyword>
<comment type="function">
    <text evidence="5">This is 1 of the proteins that bind and probably mediate the attachment of the 5S RNA into the large ribosomal subunit, where it forms part of the central protuberance. In the 70S ribosome it contacts protein S13 of the 30S subunit (bridge B1b), connecting the 2 subunits; this bridge is implicated in subunit movement. Contacts the P site tRNA; the 5S rRNA and some of its associated proteins might help stabilize positioning of ribosome-bound tRNAs.</text>
</comment>
<evidence type="ECO:0000256" key="1">
    <source>
        <dbReference type="ARBA" id="ARBA00008553"/>
    </source>
</evidence>
<keyword evidence="5" id="KW-0694">RNA-binding</keyword>
<evidence type="ECO:0000256" key="6">
    <source>
        <dbReference type="RuleBase" id="RU003930"/>
    </source>
</evidence>
<feature type="domain" description="Large ribosomal subunit protein uL5 C-terminal" evidence="8">
    <location>
        <begin position="84"/>
        <end position="177"/>
    </location>
</feature>
<dbReference type="GO" id="GO:0003735">
    <property type="term" value="F:structural constituent of ribosome"/>
    <property type="evidence" value="ECO:0007669"/>
    <property type="project" value="InterPro"/>
</dbReference>
<dbReference type="Proteomes" id="UP000231098">
    <property type="component" value="Unassembled WGS sequence"/>
</dbReference>
<keyword evidence="3 5" id="KW-0687">Ribonucleoprotein</keyword>
<dbReference type="NCBIfam" id="NF000585">
    <property type="entry name" value="PRK00010.1"/>
    <property type="match status" value="1"/>
</dbReference>
<evidence type="ECO:0000256" key="5">
    <source>
        <dbReference type="HAMAP-Rule" id="MF_01333"/>
    </source>
</evidence>
<evidence type="ECO:0000256" key="2">
    <source>
        <dbReference type="ARBA" id="ARBA00022980"/>
    </source>
</evidence>
<dbReference type="SUPFAM" id="SSF55282">
    <property type="entry name" value="RL5-like"/>
    <property type="match status" value="1"/>
</dbReference>
<dbReference type="EMBL" id="PEYV01000059">
    <property type="protein sequence ID" value="PIS21280.1"/>
    <property type="molecule type" value="Genomic_DNA"/>
</dbReference>
<comment type="similarity">
    <text evidence="1 5 6">Belongs to the universal ribosomal protein uL5 family.</text>
</comment>